<dbReference type="SUPFAM" id="SSF52172">
    <property type="entry name" value="CheY-like"/>
    <property type="match status" value="1"/>
</dbReference>
<feature type="domain" description="Response regulatory" evidence="3">
    <location>
        <begin position="60"/>
        <end position="178"/>
    </location>
</feature>
<protein>
    <recommendedName>
        <fullName evidence="3">Response regulatory domain-containing protein</fullName>
    </recommendedName>
</protein>
<dbReference type="PROSITE" id="PS50110">
    <property type="entry name" value="RESPONSE_REGULATORY"/>
    <property type="match status" value="1"/>
</dbReference>
<dbReference type="Gene3D" id="3.40.50.2300">
    <property type="match status" value="1"/>
</dbReference>
<evidence type="ECO:0000256" key="2">
    <source>
        <dbReference type="PROSITE-ProRule" id="PRU00169"/>
    </source>
</evidence>
<proteinExistence type="predicted"/>
<keyword evidence="5" id="KW-1185">Reference proteome</keyword>
<evidence type="ECO:0000259" key="3">
    <source>
        <dbReference type="PROSITE" id="PS50110"/>
    </source>
</evidence>
<evidence type="ECO:0000313" key="5">
    <source>
        <dbReference type="Proteomes" id="UP001317705"/>
    </source>
</evidence>
<sequence length="313" mass="33614">MLAGCPVCSARYRLDERRIGAAGIKLRCGTCRTIFRVRGVPTGSVLPQGAVAVVPPRPLRVLVAHDSATSRSTVAEALAAEPFAVSFVSDGPAAYAAILDTSPDVAILDVALPGMFGFEICEAVRRIPGGADVKIILIASIFDKTKYKRAPVSLYGADDYIEKHHIPDELALRIYRLLAMTRADGADDTVVAGLPAASALVTGEVAEAAAAPLLCRELRHDEDRPDFPAGPASERDKAGRLARSIVSDIVLYNQPLVEEGVRTGMFSNLLAEQLAEGRALYEQRVTESVRSGTSYFDDAVAEVVERIRADQRR</sequence>
<reference evidence="4 5" key="1">
    <citation type="submission" date="2022-12" db="EMBL/GenBank/DDBJ databases">
        <title>Polyphasic characterization of Geotalea uranireducens NIT-SL11 newly isolated from a complex of sewage sludge and microbially reduced graphene oxide.</title>
        <authorList>
            <person name="Xie L."/>
            <person name="Yoshida N."/>
            <person name="Meng L."/>
        </authorList>
    </citation>
    <scope>NUCLEOTIDE SEQUENCE [LARGE SCALE GENOMIC DNA]</scope>
    <source>
        <strain evidence="4 5">NIT-SL11</strain>
    </source>
</reference>
<dbReference type="Proteomes" id="UP001317705">
    <property type="component" value="Chromosome"/>
</dbReference>
<name>A0ABN6VWF6_9BACT</name>
<accession>A0ABN6VWF6</accession>
<organism evidence="4 5">
    <name type="scientific">Geotalea uraniireducens</name>
    <dbReference type="NCBI Taxonomy" id="351604"/>
    <lineage>
        <taxon>Bacteria</taxon>
        <taxon>Pseudomonadati</taxon>
        <taxon>Thermodesulfobacteriota</taxon>
        <taxon>Desulfuromonadia</taxon>
        <taxon>Geobacterales</taxon>
        <taxon>Geobacteraceae</taxon>
        <taxon>Geotalea</taxon>
    </lineage>
</organism>
<evidence type="ECO:0000313" key="4">
    <source>
        <dbReference type="EMBL" id="BDV42582.1"/>
    </source>
</evidence>
<gene>
    <name evidence="4" type="primary">cheY40H-3</name>
    <name evidence="4" type="ORF">GURASL_15050</name>
</gene>
<evidence type="ECO:0000256" key="1">
    <source>
        <dbReference type="ARBA" id="ARBA00022553"/>
    </source>
</evidence>
<dbReference type="PANTHER" id="PTHR44591:SF18">
    <property type="entry name" value="REGULATORY PROTEIN"/>
    <property type="match status" value="1"/>
</dbReference>
<dbReference type="InterPro" id="IPR001789">
    <property type="entry name" value="Sig_transdc_resp-reg_receiver"/>
</dbReference>
<dbReference type="PANTHER" id="PTHR44591">
    <property type="entry name" value="STRESS RESPONSE REGULATOR PROTEIN 1"/>
    <property type="match status" value="1"/>
</dbReference>
<dbReference type="NCBIfam" id="TIGR02098">
    <property type="entry name" value="MJ0042_CXXC"/>
    <property type="match status" value="1"/>
</dbReference>
<dbReference type="InterPro" id="IPR011006">
    <property type="entry name" value="CheY-like_superfamily"/>
</dbReference>
<keyword evidence="1 2" id="KW-0597">Phosphoprotein</keyword>
<feature type="modified residue" description="4-aspartylphosphate" evidence="2">
    <location>
        <position position="109"/>
    </location>
</feature>
<dbReference type="Pfam" id="PF00072">
    <property type="entry name" value="Response_reg"/>
    <property type="match status" value="1"/>
</dbReference>
<dbReference type="InterPro" id="IPR050595">
    <property type="entry name" value="Bact_response_regulator"/>
</dbReference>
<dbReference type="Pfam" id="PF13717">
    <property type="entry name" value="Zn_ribbon_4"/>
    <property type="match status" value="1"/>
</dbReference>
<dbReference type="EMBL" id="AP027151">
    <property type="protein sequence ID" value="BDV42582.1"/>
    <property type="molecule type" value="Genomic_DNA"/>
</dbReference>
<dbReference type="SMART" id="SM00448">
    <property type="entry name" value="REC"/>
    <property type="match status" value="1"/>
</dbReference>
<dbReference type="InterPro" id="IPR011723">
    <property type="entry name" value="Znf/thioredoxin_put"/>
</dbReference>